<feature type="compositionally biased region" description="Polar residues" evidence="13">
    <location>
        <begin position="17"/>
        <end position="29"/>
    </location>
</feature>
<dbReference type="SFLD" id="SFLDS00001">
    <property type="entry name" value="Enolase"/>
    <property type="match status" value="1"/>
</dbReference>
<feature type="region of interest" description="Disordered" evidence="13">
    <location>
        <begin position="1"/>
        <end position="29"/>
    </location>
</feature>
<dbReference type="HAMAP" id="MF_00318">
    <property type="entry name" value="Enolase"/>
    <property type="match status" value="1"/>
</dbReference>
<keyword evidence="17" id="KW-1185">Reference proteome</keyword>
<dbReference type="Pfam" id="PF03952">
    <property type="entry name" value="Enolase_N"/>
    <property type="match status" value="1"/>
</dbReference>
<dbReference type="InterPro" id="IPR020810">
    <property type="entry name" value="Enolase_C"/>
</dbReference>
<dbReference type="SUPFAM" id="SSF51604">
    <property type="entry name" value="Enolase C-terminal domain-like"/>
    <property type="match status" value="1"/>
</dbReference>
<feature type="binding site" evidence="12">
    <location>
        <position position="348"/>
    </location>
    <ligand>
        <name>Mg(2+)</name>
        <dbReference type="ChEBI" id="CHEBI:18420"/>
    </ligand>
</feature>
<dbReference type="Gene3D" id="3.30.390.10">
    <property type="entry name" value="Enolase-like, N-terminal domain"/>
    <property type="match status" value="1"/>
</dbReference>
<dbReference type="EMBL" id="RCNU01000005">
    <property type="protein sequence ID" value="RWQ95341.1"/>
    <property type="molecule type" value="Genomic_DNA"/>
</dbReference>
<dbReference type="RefSeq" id="XP_028484986.1">
    <property type="nucleotide sequence ID" value="XM_028630498.1"/>
</dbReference>
<protein>
    <recommendedName>
        <fullName evidence="4">Enolase</fullName>
        <ecNumber evidence="3">4.2.1.11</ecNumber>
    </recommendedName>
    <alternativeName>
        <fullName evidence="8">2-phosphoglycerate dehydratase</fullName>
    </alternativeName>
</protein>
<dbReference type="VEuPathDB" id="FungiDB:C8Q69DRAFT_465617"/>
<feature type="binding site" evidence="11">
    <location>
        <begin position="400"/>
        <end position="403"/>
    </location>
    <ligand>
        <name>substrate</name>
    </ligand>
</feature>
<name>A0A443HU40_BYSSP</name>
<sequence length="462" mass="50438">MRRLIGSSLSKNRENGKPNNSRPDMSSKFPSTITNVRAAQRLDSRGKPTVQVWVTTNKGTFTASAPSGASRGPYEAHEILDADPNMYGGNGVEKAVYHAQHVIGPGLVDKCFDVSRDLAKIDDFMIKLDGTKDKGNLGTNAILPLSMACARAAAAARDVPLYEFLRQEAHAPEGYVLPVPFFNLLNGGVHSGNQMAFQEFMIAPVGAESMAQAIQIGSEVYQELKSMIKKKYGAAATAVGEEGGFSPPISDPEEALDLLTEAVKSSGHQGKIKFGIDPASSQFFECGCYDIGYKRGNEEKLSSTQLTDLYNKLLQKYPIILLEDPFAEDDWASWRNFNRDCKIELVGDDLLATNISRLAMAREHAACNSILLKVNQIGTVSEALSVAQSAYSFGWKVFVSHRSGETNDDFISDLAVAIGCGHLKAGSPCRGERVAKYNRLMDIEDQLKCTHANFKYAGNMWE</sequence>
<dbReference type="InterPro" id="IPR029017">
    <property type="entry name" value="Enolase-like_N"/>
</dbReference>
<dbReference type="NCBIfam" id="TIGR01060">
    <property type="entry name" value="eno"/>
    <property type="match status" value="1"/>
</dbReference>
<accession>A0A443HU40</accession>
<feature type="binding site" evidence="11">
    <location>
        <position position="323"/>
    </location>
    <ligand>
        <name>substrate</name>
    </ligand>
</feature>
<dbReference type="SUPFAM" id="SSF54826">
    <property type="entry name" value="Enolase N-terminal domain-like"/>
    <property type="match status" value="1"/>
</dbReference>
<dbReference type="EC" id="4.2.1.11" evidence="3"/>
<dbReference type="PANTHER" id="PTHR11902">
    <property type="entry name" value="ENOLASE"/>
    <property type="match status" value="1"/>
</dbReference>
<dbReference type="Proteomes" id="UP000283841">
    <property type="component" value="Unassembled WGS sequence"/>
</dbReference>
<dbReference type="PRINTS" id="PR00148">
    <property type="entry name" value="ENOLASE"/>
</dbReference>
<comment type="caution">
    <text evidence="16">The sequence shown here is derived from an EMBL/GenBank/DDBJ whole genome shotgun (WGS) entry which is preliminary data.</text>
</comment>
<reference evidence="16 17" key="1">
    <citation type="journal article" date="2018" name="Front. Microbiol.">
        <title>Genomic and genetic insights into a cosmopolitan fungus, Paecilomyces variotii (Eurotiales).</title>
        <authorList>
            <person name="Urquhart A.S."/>
            <person name="Mondo S.J."/>
            <person name="Makela M.R."/>
            <person name="Hane J.K."/>
            <person name="Wiebenga A."/>
            <person name="He G."/>
            <person name="Mihaltcheva S."/>
            <person name="Pangilinan J."/>
            <person name="Lipzen A."/>
            <person name="Barry K."/>
            <person name="de Vries R.P."/>
            <person name="Grigoriev I.V."/>
            <person name="Idnurm A."/>
        </authorList>
    </citation>
    <scope>NUCLEOTIDE SEQUENCE [LARGE SCALE GENOMIC DNA]</scope>
    <source>
        <strain evidence="16 17">CBS 101075</strain>
    </source>
</reference>
<evidence type="ECO:0000256" key="5">
    <source>
        <dbReference type="ARBA" id="ARBA00022842"/>
    </source>
</evidence>
<evidence type="ECO:0000256" key="7">
    <source>
        <dbReference type="ARBA" id="ARBA00023239"/>
    </source>
</evidence>
<evidence type="ECO:0000256" key="11">
    <source>
        <dbReference type="PIRSR" id="PIRSR001400-2"/>
    </source>
</evidence>
<dbReference type="PANTHER" id="PTHR11902:SF6">
    <property type="entry name" value="ENOLASE"/>
    <property type="match status" value="1"/>
</dbReference>
<organism evidence="16 17">
    <name type="scientific">Byssochlamys spectabilis</name>
    <name type="common">Paecilomyces variotii</name>
    <dbReference type="NCBI Taxonomy" id="264951"/>
    <lineage>
        <taxon>Eukaryota</taxon>
        <taxon>Fungi</taxon>
        <taxon>Dikarya</taxon>
        <taxon>Ascomycota</taxon>
        <taxon>Pezizomycotina</taxon>
        <taxon>Eurotiomycetes</taxon>
        <taxon>Eurotiomycetidae</taxon>
        <taxon>Eurotiales</taxon>
        <taxon>Thermoascaceae</taxon>
        <taxon>Paecilomyces</taxon>
    </lineage>
</organism>
<feature type="active site" description="Proton acceptor" evidence="10">
    <location>
        <position position="373"/>
    </location>
</feature>
<evidence type="ECO:0000256" key="10">
    <source>
        <dbReference type="PIRSR" id="PIRSR001400-1"/>
    </source>
</evidence>
<feature type="binding site" evidence="11">
    <location>
        <position position="348"/>
    </location>
    <ligand>
        <name>substrate</name>
    </ligand>
</feature>
<dbReference type="GO" id="GO:0006096">
    <property type="term" value="P:glycolytic process"/>
    <property type="evidence" value="ECO:0007669"/>
    <property type="project" value="UniProtKB-UniPathway"/>
</dbReference>
<dbReference type="GO" id="GO:0000015">
    <property type="term" value="C:phosphopyruvate hydratase complex"/>
    <property type="evidence" value="ECO:0007669"/>
    <property type="project" value="InterPro"/>
</dbReference>
<evidence type="ECO:0000313" key="16">
    <source>
        <dbReference type="EMBL" id="RWQ95341.1"/>
    </source>
</evidence>
<feature type="binding site" evidence="11">
    <location>
        <position position="199"/>
    </location>
    <ligand>
        <name>substrate</name>
    </ligand>
</feature>
<evidence type="ECO:0000256" key="2">
    <source>
        <dbReference type="ARBA" id="ARBA00009604"/>
    </source>
</evidence>
<feature type="domain" description="Enolase N-terminal" evidence="15">
    <location>
        <begin position="33"/>
        <end position="165"/>
    </location>
</feature>
<dbReference type="STRING" id="264951.A0A443HU40"/>
<dbReference type="PROSITE" id="PS00164">
    <property type="entry name" value="ENOLASE"/>
    <property type="match status" value="1"/>
</dbReference>
<dbReference type="SFLD" id="SFLDG00178">
    <property type="entry name" value="enolase"/>
    <property type="match status" value="1"/>
</dbReference>
<dbReference type="PIRSF" id="PIRSF001400">
    <property type="entry name" value="Enolase"/>
    <property type="match status" value="1"/>
</dbReference>
<evidence type="ECO:0000313" key="17">
    <source>
        <dbReference type="Proteomes" id="UP000283841"/>
    </source>
</evidence>
<evidence type="ECO:0000256" key="1">
    <source>
        <dbReference type="ARBA" id="ARBA00005031"/>
    </source>
</evidence>
<proteinExistence type="inferred from homology"/>
<dbReference type="Pfam" id="PF00113">
    <property type="entry name" value="Enolase_C"/>
    <property type="match status" value="1"/>
</dbReference>
<keyword evidence="5 12" id="KW-0460">Magnesium</keyword>
<feature type="binding site" evidence="12">
    <location>
        <position position="323"/>
    </location>
    <ligand>
        <name>Mg(2+)</name>
        <dbReference type="ChEBI" id="CHEBI:18420"/>
    </ligand>
</feature>
<dbReference type="CDD" id="cd03313">
    <property type="entry name" value="enolase"/>
    <property type="match status" value="1"/>
</dbReference>
<feature type="domain" description="Enolase C-terminal TIM barrel" evidence="14">
    <location>
        <begin position="174"/>
        <end position="457"/>
    </location>
</feature>
<gene>
    <name evidence="16" type="ORF">C8Q69DRAFT_465617</name>
</gene>
<feature type="active site" description="Proton donor" evidence="10">
    <location>
        <position position="242"/>
    </location>
</feature>
<feature type="binding site" evidence="11">
    <location>
        <position position="190"/>
    </location>
    <ligand>
        <name>substrate</name>
    </ligand>
</feature>
<evidence type="ECO:0000256" key="8">
    <source>
        <dbReference type="ARBA" id="ARBA00032132"/>
    </source>
</evidence>
<keyword evidence="7" id="KW-0456">Lyase</keyword>
<evidence type="ECO:0000256" key="3">
    <source>
        <dbReference type="ARBA" id="ARBA00012058"/>
    </source>
</evidence>
<comment type="similarity">
    <text evidence="2">Belongs to the enolase family.</text>
</comment>
<evidence type="ECO:0000259" key="14">
    <source>
        <dbReference type="SMART" id="SM01192"/>
    </source>
</evidence>
<evidence type="ECO:0000256" key="4">
    <source>
        <dbReference type="ARBA" id="ARBA00017068"/>
    </source>
</evidence>
<feature type="binding site" evidence="11">
    <location>
        <position position="424"/>
    </location>
    <ligand>
        <name>substrate</name>
    </ligand>
</feature>
<dbReference type="GeneID" id="39599775"/>
<dbReference type="SFLD" id="SFLDF00002">
    <property type="entry name" value="enolase"/>
    <property type="match status" value="1"/>
</dbReference>
<comment type="catalytic activity">
    <reaction evidence="9">
        <text>(2R)-2-phosphoglycerate = phosphoenolpyruvate + H2O</text>
        <dbReference type="Rhea" id="RHEA:10164"/>
        <dbReference type="ChEBI" id="CHEBI:15377"/>
        <dbReference type="ChEBI" id="CHEBI:58289"/>
        <dbReference type="ChEBI" id="CHEBI:58702"/>
        <dbReference type="EC" id="4.2.1.11"/>
    </reaction>
</comment>
<comment type="pathway">
    <text evidence="1">Carbohydrate degradation; glycolysis; pyruvate from D-glyceraldehyde 3-phosphate: step 4/5.</text>
</comment>
<keyword evidence="12" id="KW-0479">Metal-binding</keyword>
<dbReference type="InterPro" id="IPR020811">
    <property type="entry name" value="Enolase_N"/>
</dbReference>
<dbReference type="InterPro" id="IPR000941">
    <property type="entry name" value="Enolase"/>
</dbReference>
<dbReference type="InterPro" id="IPR036849">
    <property type="entry name" value="Enolase-like_C_sf"/>
</dbReference>
<comment type="cofactor">
    <cofactor evidence="12">
        <name>Mg(2+)</name>
        <dbReference type="ChEBI" id="CHEBI:18420"/>
    </cofactor>
    <text evidence="12">Mg(2+) is required for catalysis and for stabilizing the dimer.</text>
</comment>
<evidence type="ECO:0000256" key="6">
    <source>
        <dbReference type="ARBA" id="ARBA00023152"/>
    </source>
</evidence>
<dbReference type="UniPathway" id="UPA00109">
    <property type="reaction ID" value="UER00187"/>
</dbReference>
<keyword evidence="6" id="KW-0324">Glycolysis</keyword>
<evidence type="ECO:0000256" key="9">
    <source>
        <dbReference type="ARBA" id="ARBA00048333"/>
    </source>
</evidence>
<dbReference type="GO" id="GO:0004634">
    <property type="term" value="F:phosphopyruvate hydratase activity"/>
    <property type="evidence" value="ECO:0007669"/>
    <property type="project" value="UniProtKB-EC"/>
</dbReference>
<evidence type="ECO:0000256" key="12">
    <source>
        <dbReference type="PIRSR" id="PIRSR001400-3"/>
    </source>
</evidence>
<dbReference type="AlphaFoldDB" id="A0A443HU40"/>
<dbReference type="Gene3D" id="3.20.20.120">
    <property type="entry name" value="Enolase-like C-terminal domain"/>
    <property type="match status" value="1"/>
</dbReference>
<evidence type="ECO:0000259" key="15">
    <source>
        <dbReference type="SMART" id="SM01193"/>
    </source>
</evidence>
<dbReference type="GO" id="GO:0000287">
    <property type="term" value="F:magnesium ion binding"/>
    <property type="evidence" value="ECO:0007669"/>
    <property type="project" value="InterPro"/>
</dbReference>
<dbReference type="InterPro" id="IPR020809">
    <property type="entry name" value="Enolase_CS"/>
</dbReference>
<dbReference type="SMART" id="SM01192">
    <property type="entry name" value="Enolase_C"/>
    <property type="match status" value="1"/>
</dbReference>
<dbReference type="SMART" id="SM01193">
    <property type="entry name" value="Enolase_N"/>
    <property type="match status" value="1"/>
</dbReference>
<feature type="binding site" evidence="12">
    <location>
        <position position="277"/>
    </location>
    <ligand>
        <name>Mg(2+)</name>
        <dbReference type="ChEBI" id="CHEBI:18420"/>
    </ligand>
</feature>
<evidence type="ECO:0000256" key="13">
    <source>
        <dbReference type="SAM" id="MobiDB-lite"/>
    </source>
</evidence>